<dbReference type="InterPro" id="IPR020846">
    <property type="entry name" value="MFS_dom"/>
</dbReference>
<sequence>MISTYRTLFSYKGTLSFTLAGMVARLPLPMMGIGIIMMISQLTGSYALAGTISASFVFTYAVLSPQISRLVDTYGQYRILPLFSLISVTGIGGMLLATWLQWHISLLFIFAALIGFMPCISAMIRARWTAIYKEDNRLQTAYSLESVFDEVTFILGPPISVTLSVAFFPQAGLLISAFFLIIGVLLLVLQRETEPAITPILSELTSYKTQSVIRFSLVKILTVIMIFMGVIVGTIDIFSVAFADAQNIPAGASLVLSAYAIGSCFAGLFFGTLKLSTPLHRLLCLGGIATFLTILPLVFVGSIYSLSFVVLISGIFFAPMIIVTMSLIEKNVPENQLTEGMTWLLAGLNVGTAIGATLTGQLVDYSGVQSGVWIAIGASALVMLIAFLGFQRINHKSHKNYA</sequence>
<evidence type="ECO:0000256" key="1">
    <source>
        <dbReference type="ARBA" id="ARBA00022692"/>
    </source>
</evidence>
<dbReference type="InterPro" id="IPR036259">
    <property type="entry name" value="MFS_trans_sf"/>
</dbReference>
<dbReference type="SUPFAM" id="SSF103473">
    <property type="entry name" value="MFS general substrate transporter"/>
    <property type="match status" value="1"/>
</dbReference>
<proteinExistence type="predicted"/>
<dbReference type="EMBL" id="JADSJP010000006">
    <property type="protein sequence ID" value="MBG2878698.1"/>
    <property type="molecule type" value="Genomic_DNA"/>
</dbReference>
<feature type="transmembrane region" description="Helical" evidence="4">
    <location>
        <begin position="248"/>
        <end position="270"/>
    </location>
</feature>
<feature type="transmembrane region" description="Helical" evidence="4">
    <location>
        <begin position="173"/>
        <end position="189"/>
    </location>
</feature>
<gene>
    <name evidence="6" type="ORF">I4902_05390</name>
</gene>
<feature type="domain" description="Major facilitator superfamily (MFS) profile" evidence="5">
    <location>
        <begin position="217"/>
        <end position="402"/>
    </location>
</feature>
<evidence type="ECO:0000256" key="2">
    <source>
        <dbReference type="ARBA" id="ARBA00022989"/>
    </source>
</evidence>
<reference evidence="6 7" key="1">
    <citation type="submission" date="2020-11" db="EMBL/GenBank/DDBJ databases">
        <title>Enhanced detection system for hospital associated transmission using whole genome sequencing surveillance.</title>
        <authorList>
            <person name="Harrison L.H."/>
            <person name="Van Tyne D."/>
            <person name="Marsh J.W."/>
            <person name="Griffith M.P."/>
            <person name="Snyder D.J."/>
            <person name="Cooper V.S."/>
            <person name="Mustapha M."/>
        </authorList>
    </citation>
    <scope>NUCLEOTIDE SEQUENCE [LARGE SCALE GENOMIC DNA]</scope>
    <source>
        <strain evidence="6 7">PR00075</strain>
    </source>
</reference>
<protein>
    <submittedName>
        <fullName evidence="6">MFS transporter</fullName>
    </submittedName>
</protein>
<feature type="transmembrane region" description="Helical" evidence="4">
    <location>
        <begin position="282"/>
        <end position="300"/>
    </location>
</feature>
<keyword evidence="1 4" id="KW-0812">Transmembrane</keyword>
<evidence type="ECO:0000313" key="7">
    <source>
        <dbReference type="Proteomes" id="UP000614721"/>
    </source>
</evidence>
<dbReference type="InterPro" id="IPR011701">
    <property type="entry name" value="MFS"/>
</dbReference>
<feature type="transmembrane region" description="Helical" evidence="4">
    <location>
        <begin position="79"/>
        <end position="100"/>
    </location>
</feature>
<feature type="transmembrane region" description="Helical" evidence="4">
    <location>
        <begin position="106"/>
        <end position="126"/>
    </location>
</feature>
<dbReference type="Proteomes" id="UP000614721">
    <property type="component" value="Unassembled WGS sequence"/>
</dbReference>
<dbReference type="RefSeq" id="WP_196566472.1">
    <property type="nucleotide sequence ID" value="NZ_JADRYY010000005.1"/>
</dbReference>
<comment type="caution">
    <text evidence="6">The sequence shown here is derived from an EMBL/GenBank/DDBJ whole genome shotgun (WGS) entry which is preliminary data.</text>
</comment>
<feature type="transmembrane region" description="Helical" evidence="4">
    <location>
        <begin position="306"/>
        <end position="328"/>
    </location>
</feature>
<feature type="transmembrane region" description="Helical" evidence="4">
    <location>
        <begin position="217"/>
        <end position="242"/>
    </location>
</feature>
<feature type="transmembrane region" description="Helical" evidence="4">
    <location>
        <begin position="45"/>
        <end position="67"/>
    </location>
</feature>
<dbReference type="Gene3D" id="1.20.1250.20">
    <property type="entry name" value="MFS general substrate transporter like domains"/>
    <property type="match status" value="2"/>
</dbReference>
<evidence type="ECO:0000313" key="6">
    <source>
        <dbReference type="EMBL" id="MBG2878698.1"/>
    </source>
</evidence>
<feature type="transmembrane region" description="Helical" evidence="4">
    <location>
        <begin position="15"/>
        <end position="39"/>
    </location>
</feature>
<dbReference type="PANTHER" id="PTHR23542">
    <property type="match status" value="1"/>
</dbReference>
<accession>A0ABS0IRR2</accession>
<feature type="transmembrane region" description="Helical" evidence="4">
    <location>
        <begin position="371"/>
        <end position="390"/>
    </location>
</feature>
<dbReference type="PROSITE" id="PS50850">
    <property type="entry name" value="MFS"/>
    <property type="match status" value="1"/>
</dbReference>
<organism evidence="6 7">
    <name type="scientific">Proteus alimentorum</name>
    <dbReference type="NCBI Taxonomy" id="1973495"/>
    <lineage>
        <taxon>Bacteria</taxon>
        <taxon>Pseudomonadati</taxon>
        <taxon>Pseudomonadota</taxon>
        <taxon>Gammaproteobacteria</taxon>
        <taxon>Enterobacterales</taxon>
        <taxon>Morganellaceae</taxon>
        <taxon>Proteus</taxon>
    </lineage>
</organism>
<keyword evidence="7" id="KW-1185">Reference proteome</keyword>
<feature type="transmembrane region" description="Helical" evidence="4">
    <location>
        <begin position="340"/>
        <end position="359"/>
    </location>
</feature>
<dbReference type="PANTHER" id="PTHR23542:SF1">
    <property type="entry name" value="MAJOR FACILITATOR SUPERFAMILY (MFS) PROFILE DOMAIN-CONTAINING PROTEIN"/>
    <property type="match status" value="1"/>
</dbReference>
<keyword evidence="2 4" id="KW-1133">Transmembrane helix</keyword>
<dbReference type="Pfam" id="PF07690">
    <property type="entry name" value="MFS_1"/>
    <property type="match status" value="1"/>
</dbReference>
<evidence type="ECO:0000256" key="4">
    <source>
        <dbReference type="SAM" id="Phobius"/>
    </source>
</evidence>
<evidence type="ECO:0000259" key="5">
    <source>
        <dbReference type="PROSITE" id="PS50850"/>
    </source>
</evidence>
<name>A0ABS0IRR2_9GAMM</name>
<keyword evidence="3 4" id="KW-0472">Membrane</keyword>
<evidence type="ECO:0000256" key="3">
    <source>
        <dbReference type="ARBA" id="ARBA00023136"/>
    </source>
</evidence>